<organism evidence="13 14">
    <name type="scientific">Eleutherodactylus coqui</name>
    <name type="common">Puerto Rican coqui</name>
    <dbReference type="NCBI Taxonomy" id="57060"/>
    <lineage>
        <taxon>Eukaryota</taxon>
        <taxon>Metazoa</taxon>
        <taxon>Chordata</taxon>
        <taxon>Craniata</taxon>
        <taxon>Vertebrata</taxon>
        <taxon>Euteleostomi</taxon>
        <taxon>Amphibia</taxon>
        <taxon>Batrachia</taxon>
        <taxon>Anura</taxon>
        <taxon>Neobatrachia</taxon>
        <taxon>Hyloidea</taxon>
        <taxon>Eleutherodactylidae</taxon>
        <taxon>Eleutherodactylinae</taxon>
        <taxon>Eleutherodactylus</taxon>
        <taxon>Eleutherodactylus</taxon>
    </lineage>
</organism>
<dbReference type="Pfam" id="PF02740">
    <property type="entry name" value="Colipase_C"/>
    <property type="match status" value="1"/>
</dbReference>
<keyword evidence="7" id="KW-0222">Digestion</keyword>
<comment type="function">
    <text evidence="1">Enterostatin has a biological activity as a satiety signal.</text>
</comment>
<dbReference type="PROSITE" id="PS51342">
    <property type="entry name" value="COLIPASE_2"/>
    <property type="match status" value="1"/>
</dbReference>
<dbReference type="GO" id="GO:0007586">
    <property type="term" value="P:digestion"/>
    <property type="evidence" value="ECO:0007669"/>
    <property type="project" value="UniProtKB-KW"/>
</dbReference>
<dbReference type="AlphaFoldDB" id="A0A8J6ECZ2"/>
<evidence type="ECO:0000259" key="11">
    <source>
        <dbReference type="Pfam" id="PF01114"/>
    </source>
</evidence>
<evidence type="ECO:0000256" key="1">
    <source>
        <dbReference type="ARBA" id="ARBA00002722"/>
    </source>
</evidence>
<comment type="function">
    <text evidence="2">Colipase is a cofactor of pancreatic lipase. It allows the lipase to anchor itself to the lipid-water interface. Without colipase the enzyme is washed off by bile salts, which have an inhibitory effect on the lipase.</text>
</comment>
<evidence type="ECO:0000313" key="14">
    <source>
        <dbReference type="Proteomes" id="UP000770717"/>
    </source>
</evidence>
<dbReference type="InterPro" id="IPR017913">
    <property type="entry name" value="Colipase_N"/>
</dbReference>
<comment type="subunit">
    <text evidence="4">Forms a 1:1 stoichiometric complex with pancreatic lipase.</text>
</comment>
<dbReference type="GO" id="GO:0016042">
    <property type="term" value="P:lipid catabolic process"/>
    <property type="evidence" value="ECO:0007669"/>
    <property type="project" value="UniProtKB-KW"/>
</dbReference>
<evidence type="ECO:0000256" key="2">
    <source>
        <dbReference type="ARBA" id="ARBA00003508"/>
    </source>
</evidence>
<evidence type="ECO:0000256" key="8">
    <source>
        <dbReference type="ARBA" id="ARBA00022963"/>
    </source>
</evidence>
<evidence type="ECO:0000256" key="3">
    <source>
        <dbReference type="ARBA" id="ARBA00004613"/>
    </source>
</evidence>
<keyword evidence="14" id="KW-1185">Reference proteome</keyword>
<dbReference type="GO" id="GO:0005576">
    <property type="term" value="C:extracellular region"/>
    <property type="evidence" value="ECO:0007669"/>
    <property type="project" value="UniProtKB-SubCell"/>
</dbReference>
<evidence type="ECO:0000259" key="12">
    <source>
        <dbReference type="Pfam" id="PF02740"/>
    </source>
</evidence>
<feature type="non-terminal residue" evidence="13">
    <location>
        <position position="1"/>
    </location>
</feature>
<evidence type="ECO:0008006" key="15">
    <source>
        <dbReference type="Google" id="ProtNLM"/>
    </source>
</evidence>
<name>A0A8J6ECZ2_ELECQ</name>
<keyword evidence="8" id="KW-0442">Lipid degradation</keyword>
<evidence type="ECO:0000256" key="7">
    <source>
        <dbReference type="ARBA" id="ARBA00022757"/>
    </source>
</evidence>
<evidence type="ECO:0000256" key="4">
    <source>
        <dbReference type="ARBA" id="ARBA00011263"/>
    </source>
</evidence>
<comment type="caution">
    <text evidence="13">The sequence shown here is derived from an EMBL/GenBank/DDBJ whole genome shotgun (WGS) entry which is preliminary data.</text>
</comment>
<comment type="subcellular location">
    <subcellularLocation>
        <location evidence="3">Secreted</location>
    </subcellularLocation>
</comment>
<dbReference type="InterPro" id="IPR001981">
    <property type="entry name" value="Colipase"/>
</dbReference>
<dbReference type="PANTHER" id="PTHR10041:SF9">
    <property type="entry name" value="COLIPASE"/>
    <property type="match status" value="1"/>
</dbReference>
<accession>A0A8J6ECZ2</accession>
<evidence type="ECO:0000313" key="13">
    <source>
        <dbReference type="EMBL" id="KAG9466830.1"/>
    </source>
</evidence>
<proteinExistence type="predicted"/>
<evidence type="ECO:0000256" key="9">
    <source>
        <dbReference type="ARBA" id="ARBA00023098"/>
    </source>
</evidence>
<sequence length="79" mass="8667">ENGKLCLASIECISKCCQRRSGQSRARCAPKGIEFSECSPSVFIAIYDECPCERGLVCEVDGSNTNSDFRICKDPNKAK</sequence>
<keyword evidence="9" id="KW-0443">Lipid metabolism</keyword>
<dbReference type="Pfam" id="PF01114">
    <property type="entry name" value="Colipase"/>
    <property type="match status" value="1"/>
</dbReference>
<dbReference type="SUPFAM" id="SSF57190">
    <property type="entry name" value="Colipase-like"/>
    <property type="match status" value="2"/>
</dbReference>
<keyword evidence="5" id="KW-0964">Secreted</keyword>
<feature type="domain" description="Colipase C-terminal" evidence="12">
    <location>
        <begin position="36"/>
        <end position="74"/>
    </location>
</feature>
<dbReference type="EMBL" id="WNTK01001796">
    <property type="protein sequence ID" value="KAG9466830.1"/>
    <property type="molecule type" value="Genomic_DNA"/>
</dbReference>
<feature type="domain" description="Colipase N-terminal" evidence="11">
    <location>
        <begin position="1"/>
        <end position="31"/>
    </location>
</feature>
<dbReference type="GO" id="GO:0008047">
    <property type="term" value="F:enzyme activator activity"/>
    <property type="evidence" value="ECO:0007669"/>
    <property type="project" value="InterPro"/>
</dbReference>
<keyword evidence="6" id="KW-0732">Signal</keyword>
<protein>
    <recommendedName>
        <fullName evidence="15">Colipase</fullName>
    </recommendedName>
</protein>
<dbReference type="SMART" id="SM00023">
    <property type="entry name" value="COLIPASE"/>
    <property type="match status" value="1"/>
</dbReference>
<gene>
    <name evidence="13" type="ORF">GDO78_016024</name>
</gene>
<dbReference type="Proteomes" id="UP000770717">
    <property type="component" value="Unassembled WGS sequence"/>
</dbReference>
<dbReference type="OrthoDB" id="9826993at2759"/>
<reference evidence="13" key="1">
    <citation type="thesis" date="2020" institute="ProQuest LLC" country="789 East Eisenhower Parkway, Ann Arbor, MI, USA">
        <title>Comparative Genomics and Chromosome Evolution.</title>
        <authorList>
            <person name="Mudd A.B."/>
        </authorList>
    </citation>
    <scope>NUCLEOTIDE SEQUENCE</scope>
    <source>
        <strain evidence="13">HN-11 Male</strain>
        <tissue evidence="13">Kidney and liver</tissue>
    </source>
</reference>
<keyword evidence="10" id="KW-1015">Disulfide bond</keyword>
<dbReference type="PANTHER" id="PTHR10041">
    <property type="entry name" value="COLIPASE"/>
    <property type="match status" value="1"/>
</dbReference>
<dbReference type="Gene3D" id="2.10.80.10">
    <property type="entry name" value="Lipase, subunit A"/>
    <property type="match status" value="1"/>
</dbReference>
<evidence type="ECO:0000256" key="10">
    <source>
        <dbReference type="ARBA" id="ARBA00023157"/>
    </source>
</evidence>
<dbReference type="PRINTS" id="PR00128">
    <property type="entry name" value="COLIPASE"/>
</dbReference>
<dbReference type="InterPro" id="IPR017914">
    <property type="entry name" value="Colipase_C"/>
</dbReference>
<evidence type="ECO:0000256" key="5">
    <source>
        <dbReference type="ARBA" id="ARBA00022525"/>
    </source>
</evidence>
<evidence type="ECO:0000256" key="6">
    <source>
        <dbReference type="ARBA" id="ARBA00022729"/>
    </source>
</evidence>